<evidence type="ECO:0000313" key="3">
    <source>
        <dbReference type="Proteomes" id="UP001497482"/>
    </source>
</evidence>
<organism evidence="2 3">
    <name type="scientific">Knipowitschia caucasica</name>
    <name type="common">Caucasian dwarf goby</name>
    <name type="synonym">Pomatoschistus caucasicus</name>
    <dbReference type="NCBI Taxonomy" id="637954"/>
    <lineage>
        <taxon>Eukaryota</taxon>
        <taxon>Metazoa</taxon>
        <taxon>Chordata</taxon>
        <taxon>Craniata</taxon>
        <taxon>Vertebrata</taxon>
        <taxon>Euteleostomi</taxon>
        <taxon>Actinopterygii</taxon>
        <taxon>Neopterygii</taxon>
        <taxon>Teleostei</taxon>
        <taxon>Neoteleostei</taxon>
        <taxon>Acanthomorphata</taxon>
        <taxon>Gobiaria</taxon>
        <taxon>Gobiiformes</taxon>
        <taxon>Gobioidei</taxon>
        <taxon>Gobiidae</taxon>
        <taxon>Gobiinae</taxon>
        <taxon>Knipowitschia</taxon>
    </lineage>
</organism>
<proteinExistence type="predicted"/>
<accession>A0AAV2L236</accession>
<feature type="region of interest" description="Disordered" evidence="1">
    <location>
        <begin position="28"/>
        <end position="51"/>
    </location>
</feature>
<evidence type="ECO:0000256" key="1">
    <source>
        <dbReference type="SAM" id="MobiDB-lite"/>
    </source>
</evidence>
<dbReference type="Proteomes" id="UP001497482">
    <property type="component" value="Chromosome 21"/>
</dbReference>
<reference evidence="2 3" key="1">
    <citation type="submission" date="2024-04" db="EMBL/GenBank/DDBJ databases">
        <authorList>
            <person name="Waldvogel A.-M."/>
            <person name="Schoenle A."/>
        </authorList>
    </citation>
    <scope>NUCLEOTIDE SEQUENCE [LARGE SCALE GENOMIC DNA]</scope>
</reference>
<evidence type="ECO:0000313" key="2">
    <source>
        <dbReference type="EMBL" id="CAL1596342.1"/>
    </source>
</evidence>
<dbReference type="EMBL" id="OZ035843">
    <property type="protein sequence ID" value="CAL1596342.1"/>
    <property type="molecule type" value="Genomic_DNA"/>
</dbReference>
<name>A0AAV2L236_KNICA</name>
<protein>
    <submittedName>
        <fullName evidence="2">Uncharacterized protein</fullName>
    </submittedName>
</protein>
<sequence>MGLLSRVRGQRTWSLAFSCRRHLSDQATRGQRGVRSVSVNDSHLSDQTTGNTRLKTRLQRVLFIMANTDS</sequence>
<gene>
    <name evidence="2" type="ORF">KC01_LOCUS25039</name>
</gene>
<feature type="compositionally biased region" description="Polar residues" evidence="1">
    <location>
        <begin position="37"/>
        <end position="51"/>
    </location>
</feature>
<dbReference type="AlphaFoldDB" id="A0AAV2L236"/>
<keyword evidence="3" id="KW-1185">Reference proteome</keyword>